<dbReference type="eggNOG" id="COG1429">
    <property type="taxonomic scope" value="Bacteria"/>
</dbReference>
<reference evidence="1 2" key="1">
    <citation type="journal article" date="2011" name="Stand. Genomic Sci.">
        <title>Complete genome sequence of the filamentous gliding predatory bacterium Herpetosiphon aurantiacus type strain (114-95(T)).</title>
        <authorList>
            <person name="Kiss H."/>
            <person name="Nett M."/>
            <person name="Domin N."/>
            <person name="Martin K."/>
            <person name="Maresca J.A."/>
            <person name="Copeland A."/>
            <person name="Lapidus A."/>
            <person name="Lucas S."/>
            <person name="Berry K.W."/>
            <person name="Glavina Del Rio T."/>
            <person name="Dalin E."/>
            <person name="Tice H."/>
            <person name="Pitluck S."/>
            <person name="Richardson P."/>
            <person name="Bruce D."/>
            <person name="Goodwin L."/>
            <person name="Han C."/>
            <person name="Detter J.C."/>
            <person name="Schmutz J."/>
            <person name="Brettin T."/>
            <person name="Land M."/>
            <person name="Hauser L."/>
            <person name="Kyrpides N.C."/>
            <person name="Ivanova N."/>
            <person name="Goker M."/>
            <person name="Woyke T."/>
            <person name="Klenk H.P."/>
            <person name="Bryant D.A."/>
        </authorList>
    </citation>
    <scope>NUCLEOTIDE SEQUENCE [LARGE SCALE GENOMIC DNA]</scope>
    <source>
        <strain evidence="2">ATCC 23779 / DSM 785 / 114-95</strain>
    </source>
</reference>
<dbReference type="BioCyc" id="HAUR316274:GHYA-2098-MONOMER"/>
<dbReference type="KEGG" id="hau:Haur_2070"/>
<gene>
    <name evidence="1" type="ordered locus">Haur_2070</name>
</gene>
<dbReference type="AlphaFoldDB" id="A9AW60"/>
<protein>
    <submittedName>
        <fullName evidence="1">Cobaltochelatase, CobN subunit</fullName>
    </submittedName>
</protein>
<dbReference type="InParanoid" id="A9AW60"/>
<keyword evidence="2" id="KW-1185">Reference proteome</keyword>
<proteinExistence type="predicted"/>
<dbReference type="HOGENOM" id="CLU_1903817_0_0_0"/>
<dbReference type="EMBL" id="CP000875">
    <property type="protein sequence ID" value="ABX04710.1"/>
    <property type="molecule type" value="Genomic_DNA"/>
</dbReference>
<organism evidence="1 2">
    <name type="scientific">Herpetosiphon aurantiacus (strain ATCC 23779 / DSM 785 / 114-95)</name>
    <dbReference type="NCBI Taxonomy" id="316274"/>
    <lineage>
        <taxon>Bacteria</taxon>
        <taxon>Bacillati</taxon>
        <taxon>Chloroflexota</taxon>
        <taxon>Chloroflexia</taxon>
        <taxon>Herpetosiphonales</taxon>
        <taxon>Herpetosiphonaceae</taxon>
        <taxon>Herpetosiphon</taxon>
    </lineage>
</organism>
<name>A9AW60_HERA2</name>
<accession>A9AW60</accession>
<dbReference type="Proteomes" id="UP000000787">
    <property type="component" value="Chromosome"/>
</dbReference>
<sequence>MLDTFRRGFAPVWTAVYQTEWERRCIRNSVHLQIGGCLGPCQLANVAMLPFDGTAIWFHSLNEQALIIAIFDYIDLMIAADAYLPPPDVLRAYVFNGFAWPAEDGSATDVQHEPVLKSLTISLESGSYLAKQE</sequence>
<evidence type="ECO:0000313" key="1">
    <source>
        <dbReference type="EMBL" id="ABX04710.1"/>
    </source>
</evidence>
<dbReference type="STRING" id="316274.Haur_2070"/>
<evidence type="ECO:0000313" key="2">
    <source>
        <dbReference type="Proteomes" id="UP000000787"/>
    </source>
</evidence>